<keyword evidence="8" id="KW-0072">Autophagy</keyword>
<dbReference type="EMBL" id="OC914886">
    <property type="protein sequence ID" value="CAD7637211.1"/>
    <property type="molecule type" value="Genomic_DNA"/>
</dbReference>
<feature type="region of interest" description="Disordered" evidence="9">
    <location>
        <begin position="282"/>
        <end position="310"/>
    </location>
</feature>
<proteinExistence type="predicted"/>
<keyword evidence="3" id="KW-0479">Metal-binding</keyword>
<dbReference type="InterPro" id="IPR037213">
    <property type="entry name" value="Run_dom_sf"/>
</dbReference>
<dbReference type="Pfam" id="PF13901">
    <property type="entry name" value="RH_dom"/>
    <property type="match status" value="1"/>
</dbReference>
<dbReference type="PROSITE" id="PS50826">
    <property type="entry name" value="RUN"/>
    <property type="match status" value="1"/>
</dbReference>
<feature type="domain" description="RUN" evidence="10">
    <location>
        <begin position="49"/>
        <end position="190"/>
    </location>
</feature>
<organism evidence="11">
    <name type="scientific">Oppiella nova</name>
    <dbReference type="NCBI Taxonomy" id="334625"/>
    <lineage>
        <taxon>Eukaryota</taxon>
        <taxon>Metazoa</taxon>
        <taxon>Ecdysozoa</taxon>
        <taxon>Arthropoda</taxon>
        <taxon>Chelicerata</taxon>
        <taxon>Arachnida</taxon>
        <taxon>Acari</taxon>
        <taxon>Acariformes</taxon>
        <taxon>Sarcoptiformes</taxon>
        <taxon>Oribatida</taxon>
        <taxon>Brachypylina</taxon>
        <taxon>Oppioidea</taxon>
        <taxon>Oppiidae</taxon>
        <taxon>Oppiella</taxon>
    </lineage>
</organism>
<gene>
    <name evidence="11" type="ORF">ONB1V03_LOCUS680</name>
</gene>
<reference evidence="11" key="1">
    <citation type="submission" date="2020-11" db="EMBL/GenBank/DDBJ databases">
        <authorList>
            <person name="Tran Van P."/>
        </authorList>
    </citation>
    <scope>NUCLEOTIDE SEQUENCE</scope>
</reference>
<dbReference type="GO" id="GO:0008270">
    <property type="term" value="F:zinc ion binding"/>
    <property type="evidence" value="ECO:0007669"/>
    <property type="project" value="UniProtKB-KW"/>
</dbReference>
<evidence type="ECO:0000313" key="12">
    <source>
        <dbReference type="Proteomes" id="UP000728032"/>
    </source>
</evidence>
<dbReference type="PANTHER" id="PTHR12326">
    <property type="entry name" value="PLECKSTRIN HOMOLOGY DOMAIN CONTAINING PROTEIN"/>
    <property type="match status" value="1"/>
</dbReference>
<feature type="compositionally biased region" description="Polar residues" evidence="9">
    <location>
        <begin position="291"/>
        <end position="307"/>
    </location>
</feature>
<comment type="subcellular location">
    <subcellularLocation>
        <location evidence="1">Late endosome</location>
    </subcellularLocation>
</comment>
<dbReference type="Gene3D" id="1.20.58.900">
    <property type="match status" value="1"/>
</dbReference>
<dbReference type="SMART" id="SM01175">
    <property type="entry name" value="DUF4206"/>
    <property type="match status" value="1"/>
</dbReference>
<dbReference type="OrthoDB" id="62364at2759"/>
<dbReference type="InterPro" id="IPR004012">
    <property type="entry name" value="Run_dom"/>
</dbReference>
<evidence type="ECO:0000313" key="11">
    <source>
        <dbReference type="EMBL" id="CAD7637211.1"/>
    </source>
</evidence>
<keyword evidence="2" id="KW-0597">Phosphoprotein</keyword>
<dbReference type="PANTHER" id="PTHR12326:SF12">
    <property type="entry name" value="PLECKSTRIN HOMOLOGY AND RUN DOMAIN CONTAINING M1"/>
    <property type="match status" value="1"/>
</dbReference>
<dbReference type="InterPro" id="IPR051366">
    <property type="entry name" value="DEF8"/>
</dbReference>
<dbReference type="Proteomes" id="UP000728032">
    <property type="component" value="Unassembled WGS sequence"/>
</dbReference>
<dbReference type="AlphaFoldDB" id="A0A7R9Q947"/>
<feature type="region of interest" description="Disordered" evidence="9">
    <location>
        <begin position="233"/>
        <end position="253"/>
    </location>
</feature>
<keyword evidence="6" id="KW-0863">Zinc-finger</keyword>
<dbReference type="GO" id="GO:0005770">
    <property type="term" value="C:late endosome"/>
    <property type="evidence" value="ECO:0007669"/>
    <property type="project" value="UniProtKB-SubCell"/>
</dbReference>
<dbReference type="GO" id="GO:0006914">
    <property type="term" value="P:autophagy"/>
    <property type="evidence" value="ECO:0007669"/>
    <property type="project" value="UniProtKB-KW"/>
</dbReference>
<dbReference type="SMART" id="SM00593">
    <property type="entry name" value="RUN"/>
    <property type="match status" value="1"/>
</dbReference>
<evidence type="ECO:0000256" key="7">
    <source>
        <dbReference type="ARBA" id="ARBA00022833"/>
    </source>
</evidence>
<dbReference type="EMBL" id="CAJPVJ010000061">
    <property type="protein sequence ID" value="CAG2159957.1"/>
    <property type="molecule type" value="Genomic_DNA"/>
</dbReference>
<feature type="compositionally biased region" description="Basic and acidic residues" evidence="9">
    <location>
        <begin position="233"/>
        <end position="245"/>
    </location>
</feature>
<evidence type="ECO:0000256" key="5">
    <source>
        <dbReference type="ARBA" id="ARBA00022753"/>
    </source>
</evidence>
<keyword evidence="4" id="KW-0677">Repeat</keyword>
<dbReference type="InterPro" id="IPR025258">
    <property type="entry name" value="RH_dom"/>
</dbReference>
<accession>A0A7R9Q947</accession>
<name>A0A7R9Q947_9ACAR</name>
<dbReference type="CDD" id="cd16448">
    <property type="entry name" value="RING-H2"/>
    <property type="match status" value="1"/>
</dbReference>
<keyword evidence="5" id="KW-0967">Endosome</keyword>
<dbReference type="Pfam" id="PF02759">
    <property type="entry name" value="RUN"/>
    <property type="match status" value="1"/>
</dbReference>
<protein>
    <recommendedName>
        <fullName evidence="10">RUN domain-containing protein</fullName>
    </recommendedName>
</protein>
<evidence type="ECO:0000256" key="6">
    <source>
        <dbReference type="ARBA" id="ARBA00022771"/>
    </source>
</evidence>
<evidence type="ECO:0000259" key="10">
    <source>
        <dbReference type="PROSITE" id="PS50826"/>
    </source>
</evidence>
<evidence type="ECO:0000256" key="4">
    <source>
        <dbReference type="ARBA" id="ARBA00022737"/>
    </source>
</evidence>
<keyword evidence="7" id="KW-0862">Zinc</keyword>
<sequence length="652" mass="74441">MASFWKLASGSTVEEFAKDVYIKSNITIELNKTIKSIIKTMSESKSKLLVETQLVMDLCHIFEAILLHGLKQKLTTRVSNVFSSPSSQSKTYEMDFWTIVLILCHNEVSRNVRQLANISTDIGRCGAWLRWALNDGLIVSYLEALTADSSLLHGFYRSSAYIRDREHTDIVKRLVISLDSYVFNLTIDSPTLDSWSETTLRLIGVSYVETEPQPVVMATDAIQLIDDTKSCKAEMSDESKSGSEKDIEDTVSDNTSEAVFEIKSIYSNEVIDEIVGELELEANKDSDSETTETGNSLSRMSGWSTSPHKSEDLFPIRDQSYDDILQSYSTQAVLSSTPDIRDLATTVEMESAMTRPQHLTKAISMLSTKEQSPTDSMSSETDFEIIPKNAVFNNTDPETQKFLIQLMRLANECGLDEQDYKCIACARPIGMIYGKSRLCHFDGHQYCLDCHSNDESIIPARVIHNWNFRKYPVAKRNKHLLVSTETEPLFDIKVLSPLLYTIIPEMKQTLDLRTQLFYLHAYLFTCQESIAIEMRKTVWPREHLFQHIHLYSVTDLFQVQNNLLSQTLAKVIAFAKNHVLSCPLCTLKGYYCEICNSSQILYPFNTESTKRCEKCKTVFHLRCFNERYDKNSCPKCLRIEKRENKITIIDNQ</sequence>
<keyword evidence="12" id="KW-1185">Reference proteome</keyword>
<evidence type="ECO:0000256" key="1">
    <source>
        <dbReference type="ARBA" id="ARBA00004603"/>
    </source>
</evidence>
<evidence type="ECO:0000256" key="9">
    <source>
        <dbReference type="SAM" id="MobiDB-lite"/>
    </source>
</evidence>
<evidence type="ECO:0000256" key="8">
    <source>
        <dbReference type="ARBA" id="ARBA00023006"/>
    </source>
</evidence>
<evidence type="ECO:0000256" key="3">
    <source>
        <dbReference type="ARBA" id="ARBA00022723"/>
    </source>
</evidence>
<dbReference type="SUPFAM" id="SSF140741">
    <property type="entry name" value="RUN domain-like"/>
    <property type="match status" value="1"/>
</dbReference>
<evidence type="ECO:0000256" key="2">
    <source>
        <dbReference type="ARBA" id="ARBA00022553"/>
    </source>
</evidence>